<evidence type="ECO:0000313" key="8">
    <source>
        <dbReference type="EMBL" id="MFD1052346.1"/>
    </source>
</evidence>
<dbReference type="InterPro" id="IPR013655">
    <property type="entry name" value="PAS_fold_3"/>
</dbReference>
<evidence type="ECO:0000259" key="7">
    <source>
        <dbReference type="PROSITE" id="PS50113"/>
    </source>
</evidence>
<dbReference type="PROSITE" id="PS50113">
    <property type="entry name" value="PAC"/>
    <property type="match status" value="1"/>
</dbReference>
<reference evidence="9" key="1">
    <citation type="journal article" date="2019" name="Int. J. Syst. Evol. Microbiol.">
        <title>The Global Catalogue of Microorganisms (GCM) 10K type strain sequencing project: providing services to taxonomists for standard genome sequencing and annotation.</title>
        <authorList>
            <consortium name="The Broad Institute Genomics Platform"/>
            <consortium name="The Broad Institute Genome Sequencing Center for Infectious Disease"/>
            <person name="Wu L."/>
            <person name="Ma J."/>
        </authorList>
    </citation>
    <scope>NUCLEOTIDE SEQUENCE [LARGE SCALE GENOMIC DNA]</scope>
    <source>
        <strain evidence="9">JCM 31486</strain>
    </source>
</reference>
<evidence type="ECO:0000256" key="3">
    <source>
        <dbReference type="ARBA" id="ARBA00022553"/>
    </source>
</evidence>
<comment type="caution">
    <text evidence="8">The sequence shown here is derived from an EMBL/GenBank/DDBJ whole genome shotgun (WGS) entry which is preliminary data.</text>
</comment>
<evidence type="ECO:0000256" key="5">
    <source>
        <dbReference type="ARBA" id="ARBA00022777"/>
    </source>
</evidence>
<dbReference type="PANTHER" id="PTHR43304:SF1">
    <property type="entry name" value="PAC DOMAIN-CONTAINING PROTEIN"/>
    <property type="match status" value="1"/>
</dbReference>
<dbReference type="CDD" id="cd00130">
    <property type="entry name" value="PAS"/>
    <property type="match status" value="2"/>
</dbReference>
<evidence type="ECO:0000313" key="9">
    <source>
        <dbReference type="Proteomes" id="UP001597045"/>
    </source>
</evidence>
<dbReference type="Proteomes" id="UP001597045">
    <property type="component" value="Unassembled WGS sequence"/>
</dbReference>
<feature type="domain" description="PAS" evidence="6">
    <location>
        <begin position="117"/>
        <end position="161"/>
    </location>
</feature>
<feature type="non-terminal residue" evidence="8">
    <location>
        <position position="1"/>
    </location>
</feature>
<dbReference type="PROSITE" id="PS50112">
    <property type="entry name" value="PAS"/>
    <property type="match status" value="1"/>
</dbReference>
<keyword evidence="3" id="KW-0597">Phosphoprotein</keyword>
<feature type="domain" description="PAC" evidence="7">
    <location>
        <begin position="38"/>
        <end position="89"/>
    </location>
</feature>
<dbReference type="InterPro" id="IPR000014">
    <property type="entry name" value="PAS"/>
</dbReference>
<accession>A0ABW3MP85</accession>
<evidence type="ECO:0000256" key="2">
    <source>
        <dbReference type="ARBA" id="ARBA00012438"/>
    </source>
</evidence>
<organism evidence="8 9">
    <name type="scientific">Kibdelosporangium lantanae</name>
    <dbReference type="NCBI Taxonomy" id="1497396"/>
    <lineage>
        <taxon>Bacteria</taxon>
        <taxon>Bacillati</taxon>
        <taxon>Actinomycetota</taxon>
        <taxon>Actinomycetes</taxon>
        <taxon>Pseudonocardiales</taxon>
        <taxon>Pseudonocardiaceae</taxon>
        <taxon>Kibdelosporangium</taxon>
    </lineage>
</organism>
<name>A0ABW3MP85_9PSEU</name>
<evidence type="ECO:0000256" key="4">
    <source>
        <dbReference type="ARBA" id="ARBA00022679"/>
    </source>
</evidence>
<keyword evidence="5" id="KW-0418">Kinase</keyword>
<comment type="catalytic activity">
    <reaction evidence="1">
        <text>ATP + protein L-histidine = ADP + protein N-phospho-L-histidine.</text>
        <dbReference type="EC" id="2.7.13.3"/>
    </reaction>
</comment>
<dbReference type="InterPro" id="IPR035965">
    <property type="entry name" value="PAS-like_dom_sf"/>
</dbReference>
<evidence type="ECO:0000259" key="6">
    <source>
        <dbReference type="PROSITE" id="PS50112"/>
    </source>
</evidence>
<feature type="non-terminal residue" evidence="8">
    <location>
        <position position="178"/>
    </location>
</feature>
<dbReference type="EC" id="2.7.13.3" evidence="2"/>
<dbReference type="EMBL" id="JBHTIS010004343">
    <property type="protein sequence ID" value="MFD1052346.1"/>
    <property type="molecule type" value="Genomic_DNA"/>
</dbReference>
<dbReference type="InterPro" id="IPR052162">
    <property type="entry name" value="Sensor_kinase/Photoreceptor"/>
</dbReference>
<dbReference type="InterPro" id="IPR000700">
    <property type="entry name" value="PAS-assoc_C"/>
</dbReference>
<dbReference type="PANTHER" id="PTHR43304">
    <property type="entry name" value="PHYTOCHROME-LIKE PROTEIN CPH1"/>
    <property type="match status" value="1"/>
</dbReference>
<dbReference type="Gene3D" id="3.30.450.20">
    <property type="entry name" value="PAS domain"/>
    <property type="match status" value="2"/>
</dbReference>
<proteinExistence type="predicted"/>
<keyword evidence="9" id="KW-1185">Reference proteome</keyword>
<evidence type="ECO:0000256" key="1">
    <source>
        <dbReference type="ARBA" id="ARBA00000085"/>
    </source>
</evidence>
<sequence length="178" mass="20760">GLPVADDTEALLLFRTHPEDLPAVVEFRERLMEATTDEPLELELREKDSDKTFLVRSQPVFDENGRVYRVRGIIHDISDLRAPDRQRSLDRRLFEDAQRVALLGTWAWNTSTGECVWSTMLYELFGIESRTVMTYSDYLGFVHPEDREWVDRTWRQLAENGEPVVCEYRAVRPDGAVR</sequence>
<protein>
    <recommendedName>
        <fullName evidence="2">histidine kinase</fullName>
        <ecNumber evidence="2">2.7.13.3</ecNumber>
    </recommendedName>
</protein>
<gene>
    <name evidence="8" type="ORF">ACFQ1S_45585</name>
</gene>
<dbReference type="SUPFAM" id="SSF55785">
    <property type="entry name" value="PYP-like sensor domain (PAS domain)"/>
    <property type="match status" value="2"/>
</dbReference>
<dbReference type="Pfam" id="PF08447">
    <property type="entry name" value="PAS_3"/>
    <property type="match status" value="1"/>
</dbReference>
<keyword evidence="4" id="KW-0808">Transferase</keyword>